<dbReference type="Pfam" id="PF05910">
    <property type="entry name" value="DUF868"/>
    <property type="match status" value="1"/>
</dbReference>
<dbReference type="OrthoDB" id="1896898at2759"/>
<dbReference type="PANTHER" id="PTHR31972:SF74">
    <property type="entry name" value="EXPRESSED PROTEIN"/>
    <property type="match status" value="1"/>
</dbReference>
<sequence>MRDFPSCFGESGVQIADSSSSSSSSNKNAQNIVTCVHRTKLRGRACLITVTWSKNLMGQGLTIGIDDSRNQCLCKVDVKPWLFSKRKGSKSLEAESSKVDIYWDLSSAKFGSGPEPLEGFYLAIVFDHEMVLQLGDMRKEAYKKTNALPLPTNSIFIAKREHIYGKRVFGTKAQFCDNGQIHSITIECDTIGPSDPCLLIHVDSKRAMQVKRLKWKFRGNQTILVDGLAVEVFWDVYNWLFGTTPGNAVFMFQSCLSAEKSLCSQVPSDTPVLPWSCSQIFQESQLQGAQNIKADGIVISITSSGLIFALHNFVPGVWGYFSKLQSLKTAEDRDYRDPKKFTLRVMSTRWMENWPMLLTRESSSNNGSKLEDIQQKLLSLFSSKKQIEIDSINEEDNTNEQLTVMGKMYGGYPTVLTDLGEELHRIWQTKGTISMDLVSPEHVKLVSYTFSSTGPNVNPARVVVDMDLGLNELATSGEAQRINFGEALLSPSITLSHNTHESPEQVEAATQPTQNPRSVLELHATIIPFTVDDGN</sequence>
<gene>
    <name evidence="2" type="ORF">IFM89_002641</name>
</gene>
<accession>A0A835M3Z0</accession>
<name>A0A835M3Z0_9MAGN</name>
<proteinExistence type="predicted"/>
<organism evidence="2 3">
    <name type="scientific">Coptis chinensis</name>
    <dbReference type="NCBI Taxonomy" id="261450"/>
    <lineage>
        <taxon>Eukaryota</taxon>
        <taxon>Viridiplantae</taxon>
        <taxon>Streptophyta</taxon>
        <taxon>Embryophyta</taxon>
        <taxon>Tracheophyta</taxon>
        <taxon>Spermatophyta</taxon>
        <taxon>Magnoliopsida</taxon>
        <taxon>Ranunculales</taxon>
        <taxon>Ranunculaceae</taxon>
        <taxon>Coptidoideae</taxon>
        <taxon>Coptis</taxon>
    </lineage>
</organism>
<dbReference type="Proteomes" id="UP000631114">
    <property type="component" value="Unassembled WGS sequence"/>
</dbReference>
<feature type="region of interest" description="Disordered" evidence="1">
    <location>
        <begin position="1"/>
        <end position="27"/>
    </location>
</feature>
<comment type="caution">
    <text evidence="2">The sequence shown here is derived from an EMBL/GenBank/DDBJ whole genome shotgun (WGS) entry which is preliminary data.</text>
</comment>
<protein>
    <submittedName>
        <fullName evidence="2">Uncharacterized protein</fullName>
    </submittedName>
</protein>
<evidence type="ECO:0000313" key="3">
    <source>
        <dbReference type="Proteomes" id="UP000631114"/>
    </source>
</evidence>
<dbReference type="EMBL" id="JADFTS010000002">
    <property type="protein sequence ID" value="KAF9618773.1"/>
    <property type="molecule type" value="Genomic_DNA"/>
</dbReference>
<reference evidence="2 3" key="1">
    <citation type="submission" date="2020-10" db="EMBL/GenBank/DDBJ databases">
        <title>The Coptis chinensis genome and diversification of protoberbering-type alkaloids.</title>
        <authorList>
            <person name="Wang B."/>
            <person name="Shu S."/>
            <person name="Song C."/>
            <person name="Liu Y."/>
        </authorList>
    </citation>
    <scope>NUCLEOTIDE SEQUENCE [LARGE SCALE GENOMIC DNA]</scope>
    <source>
        <strain evidence="2">HL-2020</strain>
        <tissue evidence="2">Leaf</tissue>
    </source>
</reference>
<dbReference type="PANTHER" id="PTHR31972">
    <property type="entry name" value="EXPRESSED PROTEIN"/>
    <property type="match status" value="1"/>
</dbReference>
<keyword evidence="3" id="KW-1185">Reference proteome</keyword>
<evidence type="ECO:0000313" key="2">
    <source>
        <dbReference type="EMBL" id="KAF9618773.1"/>
    </source>
</evidence>
<evidence type="ECO:0000256" key="1">
    <source>
        <dbReference type="SAM" id="MobiDB-lite"/>
    </source>
</evidence>
<dbReference type="AlphaFoldDB" id="A0A835M3Z0"/>
<dbReference type="InterPro" id="IPR008586">
    <property type="entry name" value="DUF868_pln"/>
</dbReference>